<gene>
    <name evidence="1" type="ORF">VZT92_004390</name>
</gene>
<sequence length="113" mass="12824">MFFRRTALLPQLMACHSRPGLPMRMGDYNRVSRQETLACPLASFLLHVDHNGTTPLYNRLHIDLGARLAPGTFISHRSRKSLTSRQGERATYLFSLDEMIWLLCGRGPGDIKP</sequence>
<accession>A0AAW1FZV7</accession>
<keyword evidence="2" id="KW-1185">Reference proteome</keyword>
<evidence type="ECO:0000313" key="1">
    <source>
        <dbReference type="EMBL" id="KAK9539274.1"/>
    </source>
</evidence>
<name>A0AAW1FZV7_ZOAVI</name>
<proteinExistence type="predicted"/>
<dbReference type="EMBL" id="JBCEZU010000023">
    <property type="protein sequence ID" value="KAK9539274.1"/>
    <property type="molecule type" value="Genomic_DNA"/>
</dbReference>
<dbReference type="AlphaFoldDB" id="A0AAW1FZV7"/>
<protein>
    <submittedName>
        <fullName evidence="1">Uncharacterized protein</fullName>
    </submittedName>
</protein>
<evidence type="ECO:0000313" key="2">
    <source>
        <dbReference type="Proteomes" id="UP001488805"/>
    </source>
</evidence>
<organism evidence="1 2">
    <name type="scientific">Zoarces viviparus</name>
    <name type="common">Viviparous eelpout</name>
    <name type="synonym">Blennius viviparus</name>
    <dbReference type="NCBI Taxonomy" id="48416"/>
    <lineage>
        <taxon>Eukaryota</taxon>
        <taxon>Metazoa</taxon>
        <taxon>Chordata</taxon>
        <taxon>Craniata</taxon>
        <taxon>Vertebrata</taxon>
        <taxon>Euteleostomi</taxon>
        <taxon>Actinopterygii</taxon>
        <taxon>Neopterygii</taxon>
        <taxon>Teleostei</taxon>
        <taxon>Neoteleostei</taxon>
        <taxon>Acanthomorphata</taxon>
        <taxon>Eupercaria</taxon>
        <taxon>Perciformes</taxon>
        <taxon>Cottioidei</taxon>
        <taxon>Zoarcales</taxon>
        <taxon>Zoarcidae</taxon>
        <taxon>Zoarcinae</taxon>
        <taxon>Zoarces</taxon>
    </lineage>
</organism>
<dbReference type="Proteomes" id="UP001488805">
    <property type="component" value="Unassembled WGS sequence"/>
</dbReference>
<comment type="caution">
    <text evidence="1">The sequence shown here is derived from an EMBL/GenBank/DDBJ whole genome shotgun (WGS) entry which is preliminary data.</text>
</comment>
<reference evidence="1 2" key="1">
    <citation type="journal article" date="2024" name="Genome Biol. Evol.">
        <title>Chromosome-level genome assembly of the viviparous eelpout Zoarces viviparus.</title>
        <authorList>
            <person name="Fuhrmann N."/>
            <person name="Brasseur M.V."/>
            <person name="Bakowski C.E."/>
            <person name="Podsiadlowski L."/>
            <person name="Prost S."/>
            <person name="Krehenwinkel H."/>
            <person name="Mayer C."/>
        </authorList>
    </citation>
    <scope>NUCLEOTIDE SEQUENCE [LARGE SCALE GENOMIC DNA]</scope>
    <source>
        <strain evidence="1">NO-MEL_2022_Ind0_liver</strain>
    </source>
</reference>